<dbReference type="RefSeq" id="WP_097195850.1">
    <property type="nucleotide sequence ID" value="NZ_OBQI01000004.1"/>
</dbReference>
<accession>A0A285V860</accession>
<evidence type="ECO:0000313" key="4">
    <source>
        <dbReference type="Proteomes" id="UP000219435"/>
    </source>
</evidence>
<gene>
    <name evidence="3" type="ORF">SAMN05660748_3050</name>
</gene>
<evidence type="ECO:0000256" key="1">
    <source>
        <dbReference type="SAM" id="MobiDB-lite"/>
    </source>
</evidence>
<proteinExistence type="predicted"/>
<evidence type="ECO:0000256" key="2">
    <source>
        <dbReference type="SAM" id="Phobius"/>
    </source>
</evidence>
<protein>
    <recommendedName>
        <fullName evidence="5">DUF4407 domain-containing protein</fullName>
    </recommendedName>
</protein>
<name>A0A285V860_9ACTN</name>
<feature type="compositionally biased region" description="Basic and acidic residues" evidence="1">
    <location>
        <begin position="426"/>
        <end position="436"/>
    </location>
</feature>
<dbReference type="OrthoDB" id="594406at2"/>
<dbReference type="EMBL" id="OBQI01000004">
    <property type="protein sequence ID" value="SOC50304.1"/>
    <property type="molecule type" value="Genomic_DNA"/>
</dbReference>
<feature type="compositionally biased region" description="Basic and acidic residues" evidence="1">
    <location>
        <begin position="458"/>
        <end position="476"/>
    </location>
</feature>
<keyword evidence="4" id="KW-1185">Reference proteome</keyword>
<dbReference type="InterPro" id="IPR025519">
    <property type="entry name" value="DUF4407"/>
</dbReference>
<dbReference type="AlphaFoldDB" id="A0A285V860"/>
<feature type="region of interest" description="Disordered" evidence="1">
    <location>
        <begin position="416"/>
        <end position="476"/>
    </location>
</feature>
<feature type="transmembrane region" description="Helical" evidence="2">
    <location>
        <begin position="61"/>
        <end position="80"/>
    </location>
</feature>
<keyword evidence="2" id="KW-1133">Transmembrane helix</keyword>
<keyword evidence="2" id="KW-0472">Membrane</keyword>
<organism evidence="3 4">
    <name type="scientific">Blastococcus aggregatus</name>
    <dbReference type="NCBI Taxonomy" id="38502"/>
    <lineage>
        <taxon>Bacteria</taxon>
        <taxon>Bacillati</taxon>
        <taxon>Actinomycetota</taxon>
        <taxon>Actinomycetes</taxon>
        <taxon>Geodermatophilales</taxon>
        <taxon>Geodermatophilaceae</taxon>
        <taxon>Blastococcus</taxon>
    </lineage>
</organism>
<reference evidence="4" key="1">
    <citation type="submission" date="2017-08" db="EMBL/GenBank/DDBJ databases">
        <authorList>
            <person name="Varghese N."/>
            <person name="Submissions S."/>
        </authorList>
    </citation>
    <scope>NUCLEOTIDE SEQUENCE [LARGE SCALE GENOMIC DNA]</scope>
    <source>
        <strain evidence="4">DSM 4725</strain>
    </source>
</reference>
<evidence type="ECO:0000313" key="3">
    <source>
        <dbReference type="EMBL" id="SOC50304.1"/>
    </source>
</evidence>
<sequence length="476" mass="50665">MARRRGRIGDGLAVLSGARADVLEAVPGARAKFVALGGVLLSTGGLAVLSAAFAVHMALGVWWPFALLLGVGWGFVIVNLDRMLLVGMAHDSSLKRNLLMAVPRVGLALVLGIVISTPLTLQIFHKEIDSQVVALQAEASDAYKQSLDGDARFAGLPELREQVAAEQAVVASGGAAAADLAPLQIGVATAQAAYDAALTTQRELSARAQCELDGTCGTGDAGTGEAYAQARAAADAQRDVVDSAKDDLDAALTAVSAGASRSMTQAAANLETDRAELARLTEQQTTLQAAFDETNADNTGILIRLQALSALSESNATMAVAHYMLALLFISIELLPVLMKMLLNVGPRSTYDRLTDLRDDGDLEIEQLQQSARVEVEQAVQELLVMAEKERVDRQKEQVLARRRARLAAAVAQRATAEGEIPAPRTESEEPGRRAWDTGPIIGLARTAASRTVRTMRRRPDARPDVRPDAREIERV</sequence>
<feature type="transmembrane region" description="Helical" evidence="2">
    <location>
        <begin position="101"/>
        <end position="121"/>
    </location>
</feature>
<evidence type="ECO:0008006" key="5">
    <source>
        <dbReference type="Google" id="ProtNLM"/>
    </source>
</evidence>
<dbReference type="Proteomes" id="UP000219435">
    <property type="component" value="Unassembled WGS sequence"/>
</dbReference>
<dbReference type="Pfam" id="PF14362">
    <property type="entry name" value="DUF4407"/>
    <property type="match status" value="1"/>
</dbReference>
<keyword evidence="2" id="KW-0812">Transmembrane</keyword>
<feature type="transmembrane region" description="Helical" evidence="2">
    <location>
        <begin position="33"/>
        <end position="55"/>
    </location>
</feature>